<keyword evidence="2" id="KW-1185">Reference proteome</keyword>
<gene>
    <name evidence="1" type="ORF">Patl1_34453</name>
</gene>
<dbReference type="EMBL" id="CM047910">
    <property type="protein sequence ID" value="KAJ0075411.1"/>
    <property type="molecule type" value="Genomic_DNA"/>
</dbReference>
<reference evidence="2" key="1">
    <citation type="journal article" date="2023" name="G3 (Bethesda)">
        <title>Genome assembly and association tests identify interacting loci associated with vigor, precocity, and sex in interspecific pistachio rootstocks.</title>
        <authorList>
            <person name="Palmer W."/>
            <person name="Jacygrad E."/>
            <person name="Sagayaradj S."/>
            <person name="Cavanaugh K."/>
            <person name="Han R."/>
            <person name="Bertier L."/>
            <person name="Beede B."/>
            <person name="Kafkas S."/>
            <person name="Golino D."/>
            <person name="Preece J."/>
            <person name="Michelmore R."/>
        </authorList>
    </citation>
    <scope>NUCLEOTIDE SEQUENCE [LARGE SCALE GENOMIC DNA]</scope>
</reference>
<organism evidence="1 2">
    <name type="scientific">Pistacia atlantica</name>
    <dbReference type="NCBI Taxonomy" id="434234"/>
    <lineage>
        <taxon>Eukaryota</taxon>
        <taxon>Viridiplantae</taxon>
        <taxon>Streptophyta</taxon>
        <taxon>Embryophyta</taxon>
        <taxon>Tracheophyta</taxon>
        <taxon>Spermatophyta</taxon>
        <taxon>Magnoliopsida</taxon>
        <taxon>eudicotyledons</taxon>
        <taxon>Gunneridae</taxon>
        <taxon>Pentapetalae</taxon>
        <taxon>rosids</taxon>
        <taxon>malvids</taxon>
        <taxon>Sapindales</taxon>
        <taxon>Anacardiaceae</taxon>
        <taxon>Pistacia</taxon>
    </lineage>
</organism>
<comment type="caution">
    <text evidence="1">The sequence shown here is derived from an EMBL/GenBank/DDBJ whole genome shotgun (WGS) entry which is preliminary data.</text>
</comment>
<protein>
    <submittedName>
        <fullName evidence="1">Uncharacterized protein</fullName>
    </submittedName>
</protein>
<evidence type="ECO:0000313" key="1">
    <source>
        <dbReference type="EMBL" id="KAJ0075411.1"/>
    </source>
</evidence>
<evidence type="ECO:0000313" key="2">
    <source>
        <dbReference type="Proteomes" id="UP001164250"/>
    </source>
</evidence>
<dbReference type="Proteomes" id="UP001164250">
    <property type="component" value="Chromosome 15"/>
</dbReference>
<sequence>MDNQRRIDLPWNICSLITGSIYSFICKGFEFLVKHQKPAVVLVLFMTEAISVALDQLGKSKSNCLLAALLLSAFTFLITVFPHIVKGGTSARKSKAERQLLVVEIVFSVVQLIASLAHYIMTLLGVKYNYNSLIFPLAFATIAVVFLFLKDDSVADSSHNQTQNISSPEGSHPIHIPSSTDSAPSSDPNHENQLVNFRSRSMQRNQSKNIVEVHMLDSGARESIDLSNFTGYGDLYKKLAEIFNTEEELLASGSFYIEALEKKPWDELCLVASKIIICQKQKEIVRNEDLSQESGESKEDFNSQSILNEEGRECEEDFDSQNRVNEEGYLMHIIVNTNDLLLVESSLGSIIYGTSCGGLASHHVELMAREIVDPRGLFTLHSKRLRCTVQIQQEMYRL</sequence>
<accession>A0ACC0ZQC2</accession>
<name>A0ACC0ZQC2_9ROSI</name>
<proteinExistence type="predicted"/>